<gene>
    <name evidence="2" type="ORF">F3Y22_tig00110271pilonHSYRG00197</name>
</gene>
<dbReference type="PANTHER" id="PTHR47723:SF13">
    <property type="entry name" value="PUTATIVE-RELATED"/>
    <property type="match status" value="1"/>
</dbReference>
<dbReference type="InterPro" id="IPR036397">
    <property type="entry name" value="RNaseH_sf"/>
</dbReference>
<name>A0A6A3B6G4_HIBSY</name>
<dbReference type="InterPro" id="IPR012337">
    <property type="entry name" value="RNaseH-like_sf"/>
</dbReference>
<keyword evidence="3" id="KW-1185">Reference proteome</keyword>
<dbReference type="PANTHER" id="PTHR47723">
    <property type="entry name" value="OS05G0353850 PROTEIN"/>
    <property type="match status" value="1"/>
</dbReference>
<dbReference type="CDD" id="cd06222">
    <property type="entry name" value="RNase_H_like"/>
    <property type="match status" value="1"/>
</dbReference>
<dbReference type="SUPFAM" id="SSF53098">
    <property type="entry name" value="Ribonuclease H-like"/>
    <property type="match status" value="1"/>
</dbReference>
<dbReference type="GO" id="GO:0004523">
    <property type="term" value="F:RNA-DNA hybrid ribonuclease activity"/>
    <property type="evidence" value="ECO:0007669"/>
    <property type="project" value="InterPro"/>
</dbReference>
<dbReference type="AlphaFoldDB" id="A0A6A3B6G4"/>
<dbReference type="GO" id="GO:0003676">
    <property type="term" value="F:nucleic acid binding"/>
    <property type="evidence" value="ECO:0007669"/>
    <property type="project" value="InterPro"/>
</dbReference>
<dbReference type="Gene3D" id="3.30.420.10">
    <property type="entry name" value="Ribonuclease H-like superfamily/Ribonuclease H"/>
    <property type="match status" value="1"/>
</dbReference>
<proteinExistence type="predicted"/>
<evidence type="ECO:0000313" key="3">
    <source>
        <dbReference type="Proteomes" id="UP000436088"/>
    </source>
</evidence>
<sequence>MIERCSLTMKRTNCSNLWTSVSNIWEPFRTCVFWSIGSVHFWQDCWIPKLGALSDWKSSDATLNTNLLVSYMVHPSGEWNWNLLQHLLLHSALLHFHSILPPSPTAGLDKCCWNEYSLEQAVRSITWKLWKSRNSFIFLCTSTSRNDLLHLSIHWASLYDNPITPAVDSFSAASPITWHKPPPGWIALNSDGAVSTSSSLGSAGGLLRDDQGNWLGGFSKPLGITTVSQADLWGLFEGLNLAWSRVSKKFSANLTAATFITWSHLQTLILVIPLWLEPLPPSMIAPGS</sequence>
<accession>A0A6A3B6G4</accession>
<dbReference type="InterPro" id="IPR002156">
    <property type="entry name" value="RNaseH_domain"/>
</dbReference>
<reference evidence="2" key="1">
    <citation type="submission" date="2019-09" db="EMBL/GenBank/DDBJ databases">
        <title>Draft genome information of white flower Hibiscus syriacus.</title>
        <authorList>
            <person name="Kim Y.-M."/>
        </authorList>
    </citation>
    <scope>NUCLEOTIDE SEQUENCE [LARGE SCALE GENOMIC DNA]</scope>
    <source>
        <strain evidence="2">YM2019G1</strain>
    </source>
</reference>
<dbReference type="Pfam" id="PF13456">
    <property type="entry name" value="RVT_3"/>
    <property type="match status" value="1"/>
</dbReference>
<dbReference type="EMBL" id="VEPZ02000906">
    <property type="protein sequence ID" value="KAE8711863.1"/>
    <property type="molecule type" value="Genomic_DNA"/>
</dbReference>
<protein>
    <recommendedName>
        <fullName evidence="1">RNase H type-1 domain-containing protein</fullName>
    </recommendedName>
</protein>
<organism evidence="2 3">
    <name type="scientific">Hibiscus syriacus</name>
    <name type="common">Rose of Sharon</name>
    <dbReference type="NCBI Taxonomy" id="106335"/>
    <lineage>
        <taxon>Eukaryota</taxon>
        <taxon>Viridiplantae</taxon>
        <taxon>Streptophyta</taxon>
        <taxon>Embryophyta</taxon>
        <taxon>Tracheophyta</taxon>
        <taxon>Spermatophyta</taxon>
        <taxon>Magnoliopsida</taxon>
        <taxon>eudicotyledons</taxon>
        <taxon>Gunneridae</taxon>
        <taxon>Pentapetalae</taxon>
        <taxon>rosids</taxon>
        <taxon>malvids</taxon>
        <taxon>Malvales</taxon>
        <taxon>Malvaceae</taxon>
        <taxon>Malvoideae</taxon>
        <taxon>Hibiscus</taxon>
    </lineage>
</organism>
<comment type="caution">
    <text evidence="2">The sequence shown here is derived from an EMBL/GenBank/DDBJ whole genome shotgun (WGS) entry which is preliminary data.</text>
</comment>
<evidence type="ECO:0000259" key="1">
    <source>
        <dbReference type="Pfam" id="PF13456"/>
    </source>
</evidence>
<dbReference type="InterPro" id="IPR044730">
    <property type="entry name" value="RNase_H-like_dom_plant"/>
</dbReference>
<feature type="domain" description="RNase H type-1" evidence="1">
    <location>
        <begin position="189"/>
        <end position="245"/>
    </location>
</feature>
<dbReference type="InterPro" id="IPR053151">
    <property type="entry name" value="RNase_H-like"/>
</dbReference>
<evidence type="ECO:0000313" key="2">
    <source>
        <dbReference type="EMBL" id="KAE8711863.1"/>
    </source>
</evidence>
<dbReference type="Proteomes" id="UP000436088">
    <property type="component" value="Unassembled WGS sequence"/>
</dbReference>